<evidence type="ECO:0000256" key="2">
    <source>
        <dbReference type="SAM" id="SignalP"/>
    </source>
</evidence>
<name>A0AAD6MZN0_9EURO</name>
<sequence length="95" mass="9941">MHLEAVFLFVGYLMVGDLVAGAPVKPSTADPVSALGGYINLFSAYDAGKHGNPDADPESALGDYTIFSAYKDIKRSEPEVEGMEAEEGTGADADV</sequence>
<comment type="caution">
    <text evidence="3">The sequence shown here is derived from an EMBL/GenBank/DDBJ whole genome shotgun (WGS) entry which is preliminary data.</text>
</comment>
<evidence type="ECO:0000256" key="1">
    <source>
        <dbReference type="SAM" id="MobiDB-lite"/>
    </source>
</evidence>
<proteinExistence type="predicted"/>
<feature type="signal peptide" evidence="2">
    <location>
        <begin position="1"/>
        <end position="29"/>
    </location>
</feature>
<dbReference type="AlphaFoldDB" id="A0AAD6MZN0"/>
<keyword evidence="2" id="KW-0732">Signal</keyword>
<dbReference type="EMBL" id="JAQJAN010000002">
    <property type="protein sequence ID" value="KAJ5738062.1"/>
    <property type="molecule type" value="Genomic_DNA"/>
</dbReference>
<accession>A0AAD6MZN0</accession>
<feature type="chain" id="PRO_5041951879" evidence="2">
    <location>
        <begin position="30"/>
        <end position="95"/>
    </location>
</feature>
<organism evidence="3 4">
    <name type="scientific">Penicillium malachiteum</name>
    <dbReference type="NCBI Taxonomy" id="1324776"/>
    <lineage>
        <taxon>Eukaryota</taxon>
        <taxon>Fungi</taxon>
        <taxon>Dikarya</taxon>
        <taxon>Ascomycota</taxon>
        <taxon>Pezizomycotina</taxon>
        <taxon>Eurotiomycetes</taxon>
        <taxon>Eurotiomycetidae</taxon>
        <taxon>Eurotiales</taxon>
        <taxon>Aspergillaceae</taxon>
        <taxon>Penicillium</taxon>
    </lineage>
</organism>
<evidence type="ECO:0000313" key="4">
    <source>
        <dbReference type="Proteomes" id="UP001215712"/>
    </source>
</evidence>
<reference evidence="3" key="2">
    <citation type="submission" date="2023-01" db="EMBL/GenBank/DDBJ databases">
        <authorList>
            <person name="Petersen C."/>
        </authorList>
    </citation>
    <scope>NUCLEOTIDE SEQUENCE</scope>
    <source>
        <strain evidence="3">IBT 17514</strain>
    </source>
</reference>
<evidence type="ECO:0000313" key="3">
    <source>
        <dbReference type="EMBL" id="KAJ5738062.1"/>
    </source>
</evidence>
<protein>
    <submittedName>
        <fullName evidence="3">Uncharacterized protein</fullName>
    </submittedName>
</protein>
<gene>
    <name evidence="3" type="ORF">N7493_001217</name>
</gene>
<feature type="compositionally biased region" description="Acidic residues" evidence="1">
    <location>
        <begin position="79"/>
        <end position="95"/>
    </location>
</feature>
<reference evidence="3" key="1">
    <citation type="journal article" date="2023" name="IMA Fungus">
        <title>Comparative genomic study of the Penicillium genus elucidates a diverse pangenome and 15 lateral gene transfer events.</title>
        <authorList>
            <person name="Petersen C."/>
            <person name="Sorensen T."/>
            <person name="Nielsen M.R."/>
            <person name="Sondergaard T.E."/>
            <person name="Sorensen J.L."/>
            <person name="Fitzpatrick D.A."/>
            <person name="Frisvad J.C."/>
            <person name="Nielsen K.L."/>
        </authorList>
    </citation>
    <scope>NUCLEOTIDE SEQUENCE</scope>
    <source>
        <strain evidence="3">IBT 17514</strain>
    </source>
</reference>
<keyword evidence="4" id="KW-1185">Reference proteome</keyword>
<dbReference type="Proteomes" id="UP001215712">
    <property type="component" value="Unassembled WGS sequence"/>
</dbReference>
<feature type="region of interest" description="Disordered" evidence="1">
    <location>
        <begin position="76"/>
        <end position="95"/>
    </location>
</feature>